<dbReference type="Pfam" id="PF13663">
    <property type="entry name" value="DUF4148"/>
    <property type="match status" value="1"/>
</dbReference>
<evidence type="ECO:0008006" key="4">
    <source>
        <dbReference type="Google" id="ProtNLM"/>
    </source>
</evidence>
<proteinExistence type="predicted"/>
<evidence type="ECO:0000313" key="3">
    <source>
        <dbReference type="Proteomes" id="UP000070433"/>
    </source>
</evidence>
<keyword evidence="1" id="KW-0732">Signal</keyword>
<organism evidence="2 3">
    <name type="scientific">Ramlibacter tataouinensis</name>
    <dbReference type="NCBI Taxonomy" id="94132"/>
    <lineage>
        <taxon>Bacteria</taxon>
        <taxon>Pseudomonadati</taxon>
        <taxon>Pseudomonadota</taxon>
        <taxon>Betaproteobacteria</taxon>
        <taxon>Burkholderiales</taxon>
        <taxon>Comamonadaceae</taxon>
        <taxon>Ramlibacter</taxon>
    </lineage>
</organism>
<evidence type="ECO:0000313" key="2">
    <source>
        <dbReference type="EMBL" id="AMO22884.1"/>
    </source>
</evidence>
<keyword evidence="3" id="KW-1185">Reference proteome</keyword>
<accession>A0A127JSB8</accession>
<name>A0A127JSB8_9BURK</name>
<evidence type="ECO:0000256" key="1">
    <source>
        <dbReference type="SAM" id="SignalP"/>
    </source>
</evidence>
<dbReference type="Proteomes" id="UP000070433">
    <property type="component" value="Chromosome"/>
</dbReference>
<dbReference type="EMBL" id="CP010951">
    <property type="protein sequence ID" value="AMO22884.1"/>
    <property type="molecule type" value="Genomic_DNA"/>
</dbReference>
<feature type="chain" id="PRO_5007449486" description="DUF4148 domain-containing protein" evidence="1">
    <location>
        <begin position="23"/>
        <end position="122"/>
    </location>
</feature>
<dbReference type="RefSeq" id="WP_061497929.1">
    <property type="nucleotide sequence ID" value="NZ_CP010951.1"/>
</dbReference>
<reference evidence="2 3" key="1">
    <citation type="journal article" date="2014" name="Int. J. Syst. Evol. Microbiol.">
        <title>Ramlibacter solisilvae sp. nov., isolated from forest soil, and emended description of the genus Ramlibacter.</title>
        <authorList>
            <person name="Lee H.J."/>
            <person name="Lee S.H."/>
            <person name="Lee S.S."/>
            <person name="Lee J.S."/>
            <person name="Kim Y."/>
            <person name="Kim S.C."/>
            <person name="Jeon C.O."/>
        </authorList>
    </citation>
    <scope>NUCLEOTIDE SEQUENCE [LARGE SCALE GENOMIC DNA]</scope>
    <source>
        <strain evidence="2 3">5-10</strain>
    </source>
</reference>
<protein>
    <recommendedName>
        <fullName evidence="4">DUF4148 domain-containing protein</fullName>
    </recommendedName>
</protein>
<dbReference type="AlphaFoldDB" id="A0A127JSB8"/>
<dbReference type="InterPro" id="IPR025421">
    <property type="entry name" value="DUF4148"/>
</dbReference>
<feature type="signal peptide" evidence="1">
    <location>
        <begin position="1"/>
        <end position="22"/>
    </location>
</feature>
<dbReference type="OrthoDB" id="8720341at2"/>
<gene>
    <name evidence="2" type="ORF">UC35_08260</name>
</gene>
<sequence>MNAKTIFAVAAFAALASAAARADDITIDNTPFQSSRTRAEVRAELMQNRQSGYDTYATDYNQLSSFQSSLTRDQVRAEYLADRNVVAAMTGEDAGSAYLTQLAAANARADRMHLAGTSANAR</sequence>